<dbReference type="EMBL" id="JAGDFL010000004">
    <property type="protein sequence ID" value="KAG7402032.1"/>
    <property type="molecule type" value="Genomic_DNA"/>
</dbReference>
<evidence type="ECO:0000256" key="2">
    <source>
        <dbReference type="ARBA" id="ARBA00022837"/>
    </source>
</evidence>
<protein>
    <recommendedName>
        <fullName evidence="3">C2 domain-containing protein</fullName>
    </recommendedName>
</protein>
<dbReference type="PROSITE" id="PS50004">
    <property type="entry name" value="C2"/>
    <property type="match status" value="1"/>
</dbReference>
<reference evidence="4" key="1">
    <citation type="submission" date="2021-02" db="EMBL/GenBank/DDBJ databases">
        <authorList>
            <person name="Palmer J.M."/>
        </authorList>
    </citation>
    <scope>NUCLEOTIDE SEQUENCE</scope>
    <source>
        <strain evidence="4">SCRP23</strain>
    </source>
</reference>
<sequence>MPFLHVTLHSAADLPSSDFNGKSDPFVIFKLGSAKHRSPCIKNDLNPVWSPPEQYVFEVPDAASAVLNVEIYDLDTLNPDDLLATLVVPVAKFADEMDVSTLENYPLSVASEFSSQKRSSTLQLEVCLKQVDDQEKRLFVWENESWSMGSGWKPPNTKERQQWSSYDDSATSKTFSEVAPCGPANMTGTGWQYCSSRGDAQGWSYARTFAGPWTPTKPSFCFARRRMWENTFRREDVKGDAF</sequence>
<evidence type="ECO:0000259" key="3">
    <source>
        <dbReference type="PROSITE" id="PS50004"/>
    </source>
</evidence>
<dbReference type="Proteomes" id="UP000693981">
    <property type="component" value="Unassembled WGS sequence"/>
</dbReference>
<dbReference type="PANTHER" id="PTHR45911">
    <property type="entry name" value="C2 DOMAIN-CONTAINING PROTEIN"/>
    <property type="match status" value="1"/>
</dbReference>
<keyword evidence="2" id="KW-0106">Calcium</keyword>
<gene>
    <name evidence="4" type="ORF">PHYBOEH_007246</name>
</gene>
<dbReference type="InterPro" id="IPR000008">
    <property type="entry name" value="C2_dom"/>
</dbReference>
<dbReference type="CDD" id="cd00030">
    <property type="entry name" value="C2"/>
    <property type="match status" value="1"/>
</dbReference>
<evidence type="ECO:0000313" key="4">
    <source>
        <dbReference type="EMBL" id="KAG7402032.1"/>
    </source>
</evidence>
<organism evidence="4 5">
    <name type="scientific">Phytophthora boehmeriae</name>
    <dbReference type="NCBI Taxonomy" id="109152"/>
    <lineage>
        <taxon>Eukaryota</taxon>
        <taxon>Sar</taxon>
        <taxon>Stramenopiles</taxon>
        <taxon>Oomycota</taxon>
        <taxon>Peronosporomycetes</taxon>
        <taxon>Peronosporales</taxon>
        <taxon>Peronosporaceae</taxon>
        <taxon>Phytophthora</taxon>
    </lineage>
</organism>
<dbReference type="GO" id="GO:0046872">
    <property type="term" value="F:metal ion binding"/>
    <property type="evidence" value="ECO:0007669"/>
    <property type="project" value="UniProtKB-KW"/>
</dbReference>
<accession>A0A8T1X792</accession>
<comment type="caution">
    <text evidence="4">The sequence shown here is derived from an EMBL/GenBank/DDBJ whole genome shotgun (WGS) entry which is preliminary data.</text>
</comment>
<dbReference type="Pfam" id="PF00168">
    <property type="entry name" value="C2"/>
    <property type="match status" value="1"/>
</dbReference>
<dbReference type="AlphaFoldDB" id="A0A8T1X792"/>
<evidence type="ECO:0000313" key="5">
    <source>
        <dbReference type="Proteomes" id="UP000693981"/>
    </source>
</evidence>
<dbReference type="PANTHER" id="PTHR45911:SF7">
    <property type="entry name" value="C2 DOMAIN-CONTAINING PROTEIN"/>
    <property type="match status" value="1"/>
</dbReference>
<name>A0A8T1X792_9STRA</name>
<feature type="domain" description="C2" evidence="3">
    <location>
        <begin position="1"/>
        <end position="104"/>
    </location>
</feature>
<proteinExistence type="predicted"/>
<evidence type="ECO:0000256" key="1">
    <source>
        <dbReference type="ARBA" id="ARBA00022723"/>
    </source>
</evidence>
<keyword evidence="1" id="KW-0479">Metal-binding</keyword>
<dbReference type="OrthoDB" id="270970at2759"/>
<keyword evidence="5" id="KW-1185">Reference proteome</keyword>
<dbReference type="SMART" id="SM00239">
    <property type="entry name" value="C2"/>
    <property type="match status" value="1"/>
</dbReference>